<dbReference type="PANTHER" id="PTHR42732">
    <property type="entry name" value="BETA-GALACTOSIDASE"/>
    <property type="match status" value="1"/>
</dbReference>
<gene>
    <name evidence="8" type="ORF">EHS13_04810</name>
</gene>
<dbReference type="SUPFAM" id="SSF49303">
    <property type="entry name" value="beta-Galactosidase/glucuronidase domain"/>
    <property type="match status" value="1"/>
</dbReference>
<reference evidence="9" key="1">
    <citation type="submission" date="2018-11" db="EMBL/GenBank/DDBJ databases">
        <title>Complete genome sequence of Paenibacillus sp. ML311-T8.</title>
        <authorList>
            <person name="Nam Y.-D."/>
            <person name="Kang J."/>
            <person name="Chung W.-H."/>
            <person name="Park Y.S."/>
        </authorList>
    </citation>
    <scope>NUCLEOTIDE SEQUENCE [LARGE SCALE GENOMIC DNA]</scope>
    <source>
        <strain evidence="9">ML311-T8</strain>
    </source>
</reference>
<feature type="domain" description="DUF4082" evidence="7">
    <location>
        <begin position="181"/>
        <end position="312"/>
    </location>
</feature>
<dbReference type="InterPro" id="IPR013783">
    <property type="entry name" value="Ig-like_fold"/>
</dbReference>
<evidence type="ECO:0000259" key="6">
    <source>
        <dbReference type="Pfam" id="PF02837"/>
    </source>
</evidence>
<dbReference type="InterPro" id="IPR006102">
    <property type="entry name" value="Ig-like_GH2"/>
</dbReference>
<feature type="domain" description="Glycosyl hydrolases family 2 sugar binding" evidence="6">
    <location>
        <begin position="503"/>
        <end position="651"/>
    </location>
</feature>
<organism evidence="8 9">
    <name type="scientific">Paenibacillus psychroresistens</name>
    <dbReference type="NCBI Taxonomy" id="1778678"/>
    <lineage>
        <taxon>Bacteria</taxon>
        <taxon>Bacillati</taxon>
        <taxon>Bacillota</taxon>
        <taxon>Bacilli</taxon>
        <taxon>Bacillales</taxon>
        <taxon>Paenibacillaceae</taxon>
        <taxon>Paenibacillus</taxon>
    </lineage>
</organism>
<feature type="domain" description="Glycoside hydrolase family 2 catalytic" evidence="5">
    <location>
        <begin position="761"/>
        <end position="915"/>
    </location>
</feature>
<dbReference type="KEGG" id="ppsc:EHS13_04810"/>
<dbReference type="InterPro" id="IPR006103">
    <property type="entry name" value="Glyco_hydro_2_cat"/>
</dbReference>
<dbReference type="InterPro" id="IPR036156">
    <property type="entry name" value="Beta-gal/glucu_dom_sf"/>
</dbReference>
<feature type="domain" description="Glycoside hydrolase family 2 immunoglobulin-like beta-sandwich" evidence="4">
    <location>
        <begin position="654"/>
        <end position="757"/>
    </location>
</feature>
<dbReference type="InterPro" id="IPR051913">
    <property type="entry name" value="GH2_Domain-Containing"/>
</dbReference>
<protein>
    <submittedName>
        <fullName evidence="8">DUF4082 domain-containing protein</fullName>
    </submittedName>
</protein>
<dbReference type="Pfam" id="PF02836">
    <property type="entry name" value="Glyco_hydro_2_C"/>
    <property type="match status" value="1"/>
</dbReference>
<dbReference type="Proteomes" id="UP000426246">
    <property type="component" value="Chromosome"/>
</dbReference>
<name>A0A6B8RFK5_9BACL</name>
<keyword evidence="2" id="KW-0378">Hydrolase</keyword>
<evidence type="ECO:0000259" key="4">
    <source>
        <dbReference type="Pfam" id="PF00703"/>
    </source>
</evidence>
<dbReference type="InterPro" id="IPR017853">
    <property type="entry name" value="GH"/>
</dbReference>
<dbReference type="Pfam" id="PF13313">
    <property type="entry name" value="DUF4082"/>
    <property type="match status" value="2"/>
</dbReference>
<keyword evidence="9" id="KW-1185">Reference proteome</keyword>
<dbReference type="Gene3D" id="2.60.120.260">
    <property type="entry name" value="Galactose-binding domain-like"/>
    <property type="match status" value="2"/>
</dbReference>
<proteinExistence type="inferred from homology"/>
<dbReference type="PANTHER" id="PTHR42732:SF1">
    <property type="entry name" value="BETA-MANNOSIDASE"/>
    <property type="match status" value="1"/>
</dbReference>
<dbReference type="Gene3D" id="2.60.40.10">
    <property type="entry name" value="Immunoglobulins"/>
    <property type="match status" value="1"/>
</dbReference>
<evidence type="ECO:0000256" key="3">
    <source>
        <dbReference type="ARBA" id="ARBA00023295"/>
    </source>
</evidence>
<dbReference type="Gene3D" id="3.20.20.80">
    <property type="entry name" value="Glycosidases"/>
    <property type="match status" value="1"/>
</dbReference>
<evidence type="ECO:0000313" key="8">
    <source>
        <dbReference type="EMBL" id="QGQ94272.1"/>
    </source>
</evidence>
<evidence type="ECO:0000259" key="5">
    <source>
        <dbReference type="Pfam" id="PF02836"/>
    </source>
</evidence>
<feature type="domain" description="DUF4082" evidence="7">
    <location>
        <begin position="341"/>
        <end position="480"/>
    </location>
</feature>
<keyword evidence="3" id="KW-0326">Glycosidase</keyword>
<evidence type="ECO:0000256" key="1">
    <source>
        <dbReference type="ARBA" id="ARBA00007401"/>
    </source>
</evidence>
<evidence type="ECO:0000259" key="7">
    <source>
        <dbReference type="Pfam" id="PF13313"/>
    </source>
</evidence>
<dbReference type="SUPFAM" id="SSF51445">
    <property type="entry name" value="(Trans)glycosidases"/>
    <property type="match status" value="1"/>
</dbReference>
<dbReference type="GO" id="GO:0004553">
    <property type="term" value="F:hydrolase activity, hydrolyzing O-glycosyl compounds"/>
    <property type="evidence" value="ECO:0007669"/>
    <property type="project" value="InterPro"/>
</dbReference>
<evidence type="ECO:0000256" key="2">
    <source>
        <dbReference type="ARBA" id="ARBA00022801"/>
    </source>
</evidence>
<accession>A0A6B8RFK5</accession>
<dbReference type="Pfam" id="PF02837">
    <property type="entry name" value="Glyco_hydro_2_N"/>
    <property type="match status" value="1"/>
</dbReference>
<dbReference type="InterPro" id="IPR025141">
    <property type="entry name" value="DUF4082"/>
</dbReference>
<dbReference type="InterPro" id="IPR006104">
    <property type="entry name" value="Glyco_hydro_2_N"/>
</dbReference>
<evidence type="ECO:0000313" key="9">
    <source>
        <dbReference type="Proteomes" id="UP000426246"/>
    </source>
</evidence>
<sequence>MRRMEAMNNKLMQIGLILILLASLLTIVQPSNTIFAAATQVNDHTTAQITYSGAWTYDTTGASGYINSDQHYSSTNGNYAQFTFTGTSIKWIGPKNLDCGISQVYIDGALVASVDMYASSWLKQQVLYSNTALSNASHTIKLVATNTKNASSIGYYSSIDAFEYDTISTTGEKIFADAVTGTAVNNSTQHELGQVFNVTTSGQITKVRLYAVSQESGIHTARIWRNSDGAKLAEFTIPSTAFTGVNGWVAYALPTPLSIGSGIDYTVSVTTGTDTNRYWGGGTNAGAGNNGQHVAWPANSARFTDTMGTRPATTPSGGESYLRDIEFVPDSAEKIFSDAATAPSVNNGFPVELGQVFQASVPGQVTAIRVYATAAESGVHTARIWRNHDNTVIGGPYTITYGGAAGWFTYTLPTPISITELTDYTVSVSTGADVNKAIPLMSLTNAGNNGGHLSYPTKSGRFTANVGKMPNVVPSAADNYLRDVVFVPGALPTPNPSLLKQSLDGSWRIVQDNSNTGIASSWFNSASYPFSTAINIQVPGTIYEAYPSYNGVTWYGRFFNTNLTVAADMKYYIKFGAVQYKSQIWVNGQNLGTHEGSDTPFEVDVTSSLVQGGNFIAVRVENPKGVLSSGAVPVFWDNGGIVQHVDLVKQPKLRVTDVYAKPNISNGNIDLQITVENNTGASQSVVLSTAYGVFNGSNIGTGNSSVTATTGTTMFNMTVTVPSVHLWSPDDPYLYSLSISAVSGGKTDVYAIPRFGFKDFRIVNGYYMLNNQRIFLKGVHQNFYDPVNVQGTARDMSLLGQDFDKLKLAGFNMYRSIAAAALPEQLDLADEKGILIYEEHQGSWNLSDSSKFALSVTDVIKRDRSRVSVAMFGLLNENKNNAVYTAAKNFLPALRAIDTTKLVMLGSARWDNDLTTASASNPGSTTWNVYLGGESATTPVSTGTLSDLLPMNPAGAFISGAGDVHVYNTYPTTWNFVNSFASLGSGTSNIFVSEAGAGGMFNSFDNDRKLHAYNAGPLVVPWSWTTNKITALNYIWTKYGMSSVYPVIEDAILDSQKAESKQRAQLFSTIRSNPRIMGYSLTSLTDSGGSQEGIMTDFRDWKADILPVLQDGWAKSKWNLFVNPLTIYTNSTFHVRANLANEDVLAAGTYPVTLTIKNSGGTTVWTQNTSAVISSGSNPPFAYSVYDADISIAGLTEGNYTFNAALTTVTNAKSNTLGFKVFSSASYPGSLGQVTVLGVTQAVRDLLTSRGATLHEYNSAEALDNEVIVVGNSVANNEATWRPLYKKAARGAQIVFLSSNVFNGSTGPNKWVKVVSKGDQSGVYNGLGWLYHAEQFAKPTAILNTLPSKVMTADVYGDYIGTAKYLRNITAPAVTTAFSIDDNGSNSYTEGLLIGTYNEYAGKFTVNTFDLMGNIGKPVADRMILNMVAYAKSTVSLVQALPAGYDTELTTYGIVD</sequence>
<dbReference type="SUPFAM" id="SSF49785">
    <property type="entry name" value="Galactose-binding domain-like"/>
    <property type="match status" value="1"/>
</dbReference>
<dbReference type="InterPro" id="IPR008979">
    <property type="entry name" value="Galactose-bd-like_sf"/>
</dbReference>
<dbReference type="GO" id="GO:0005975">
    <property type="term" value="P:carbohydrate metabolic process"/>
    <property type="evidence" value="ECO:0007669"/>
    <property type="project" value="InterPro"/>
</dbReference>
<dbReference type="EMBL" id="CP034235">
    <property type="protein sequence ID" value="QGQ94272.1"/>
    <property type="molecule type" value="Genomic_DNA"/>
</dbReference>
<dbReference type="Pfam" id="PF00703">
    <property type="entry name" value="Glyco_hydro_2"/>
    <property type="match status" value="1"/>
</dbReference>
<comment type="similarity">
    <text evidence="1">Belongs to the glycosyl hydrolase 2 family.</text>
</comment>